<reference evidence="11" key="1">
    <citation type="submission" date="2021-01" db="EMBL/GenBank/DDBJ databases">
        <authorList>
            <person name="Corre E."/>
            <person name="Pelletier E."/>
            <person name="Niang G."/>
            <person name="Scheremetjew M."/>
            <person name="Finn R."/>
            <person name="Kale V."/>
            <person name="Holt S."/>
            <person name="Cochrane G."/>
            <person name="Meng A."/>
            <person name="Brown T."/>
            <person name="Cohen L."/>
        </authorList>
    </citation>
    <scope>NUCLEOTIDE SEQUENCE</scope>
    <source>
        <strain evidence="11">CCMP1756</strain>
    </source>
</reference>
<feature type="domain" description="AAA+ ATPase" evidence="10">
    <location>
        <begin position="209"/>
        <end position="345"/>
    </location>
</feature>
<dbReference type="PROSITE" id="PS00674">
    <property type="entry name" value="AAA"/>
    <property type="match status" value="1"/>
</dbReference>
<dbReference type="InterPro" id="IPR028596">
    <property type="entry name" value="KATNA1"/>
</dbReference>
<dbReference type="SUPFAM" id="SSF52540">
    <property type="entry name" value="P-loop containing nucleoside triphosphate hydrolases"/>
    <property type="match status" value="1"/>
</dbReference>
<evidence type="ECO:0000313" key="11">
    <source>
        <dbReference type="EMBL" id="CAE0686856.1"/>
    </source>
</evidence>
<dbReference type="EMBL" id="HBIW01002736">
    <property type="protein sequence ID" value="CAE0686856.1"/>
    <property type="molecule type" value="Transcribed_RNA"/>
</dbReference>
<evidence type="ECO:0000256" key="6">
    <source>
        <dbReference type="ARBA" id="ARBA00023212"/>
    </source>
</evidence>
<evidence type="ECO:0000256" key="8">
    <source>
        <dbReference type="HAMAP-Rule" id="MF_03023"/>
    </source>
</evidence>
<dbReference type="Pfam" id="PF17862">
    <property type="entry name" value="AAA_lid_3"/>
    <property type="match status" value="1"/>
</dbReference>
<dbReference type="InterPro" id="IPR015415">
    <property type="entry name" value="Spast_Vps4_C"/>
</dbReference>
<dbReference type="InterPro" id="IPR003593">
    <property type="entry name" value="AAA+_ATPase"/>
</dbReference>
<keyword evidence="13" id="KW-1185">Reference proteome</keyword>
<dbReference type="HAMAP" id="MF_03023">
    <property type="entry name" value="Katanin_p60_A1"/>
    <property type="match status" value="1"/>
</dbReference>
<keyword evidence="7 8" id="KW-0413">Isomerase</keyword>
<dbReference type="PANTHER" id="PTHR23074:SF19">
    <property type="entry name" value="KATANIN P60 ATPASE-CONTAINING SUBUNIT A1"/>
    <property type="match status" value="1"/>
</dbReference>
<dbReference type="PANTHER" id="PTHR23074">
    <property type="entry name" value="AAA DOMAIN-CONTAINING"/>
    <property type="match status" value="1"/>
</dbReference>
<feature type="region of interest" description="Disordered" evidence="9">
    <location>
        <begin position="80"/>
        <end position="151"/>
    </location>
</feature>
<dbReference type="InterPro" id="IPR027417">
    <property type="entry name" value="P-loop_NTPase"/>
</dbReference>
<dbReference type="EMBL" id="CAKKNE010000001">
    <property type="protein sequence ID" value="CAH0364892.1"/>
    <property type="molecule type" value="Genomic_DNA"/>
</dbReference>
<dbReference type="InterPro" id="IPR003960">
    <property type="entry name" value="ATPase_AAA_CS"/>
</dbReference>
<evidence type="ECO:0000259" key="10">
    <source>
        <dbReference type="SMART" id="SM00382"/>
    </source>
</evidence>
<dbReference type="SMART" id="SM00382">
    <property type="entry name" value="AAA"/>
    <property type="match status" value="1"/>
</dbReference>
<comment type="catalytic activity">
    <reaction evidence="8">
        <text>n ATP + n H2O + a microtubule = n ADP + n phosphate + (n+1) alpha/beta tubulin heterodimers.</text>
        <dbReference type="EC" id="5.6.1.1"/>
    </reaction>
</comment>
<dbReference type="AlphaFoldDB" id="A0A7S4E3K1"/>
<gene>
    <name evidence="8" type="primary">KATNA1</name>
    <name evidence="11" type="ORF">PCAL00307_LOCUS2290</name>
    <name evidence="12" type="ORF">PECAL_1P12810</name>
</gene>
<name>A0A7S4E3K1_9STRA</name>
<feature type="binding site" evidence="8">
    <location>
        <begin position="217"/>
        <end position="224"/>
    </location>
    <ligand>
        <name>ATP</name>
        <dbReference type="ChEBI" id="CHEBI:30616"/>
    </ligand>
</feature>
<protein>
    <recommendedName>
        <fullName evidence="8">Katanin p60 ATPase-containing subunit A1</fullName>
        <shortName evidence="8">Katanin p60 subunit A1</shortName>
        <ecNumber evidence="8">5.6.1.1</ecNumber>
    </recommendedName>
    <alternativeName>
        <fullName evidence="8">p60 katanin</fullName>
    </alternativeName>
</protein>
<keyword evidence="5 8" id="KW-0067">ATP-binding</keyword>
<dbReference type="Gene3D" id="1.10.8.60">
    <property type="match status" value="1"/>
</dbReference>
<feature type="compositionally biased region" description="Basic and acidic residues" evidence="9">
    <location>
        <begin position="139"/>
        <end position="148"/>
    </location>
</feature>
<dbReference type="GO" id="GO:0016887">
    <property type="term" value="F:ATP hydrolysis activity"/>
    <property type="evidence" value="ECO:0007669"/>
    <property type="project" value="InterPro"/>
</dbReference>
<accession>A0A7S4E3K1</accession>
<dbReference type="GO" id="GO:0005524">
    <property type="term" value="F:ATP binding"/>
    <property type="evidence" value="ECO:0007669"/>
    <property type="project" value="UniProtKB-KW"/>
</dbReference>
<keyword evidence="6 8" id="KW-0206">Cytoskeleton</keyword>
<dbReference type="Gene3D" id="3.40.50.300">
    <property type="entry name" value="P-loop containing nucleotide triphosphate hydrolases"/>
    <property type="match status" value="1"/>
</dbReference>
<evidence type="ECO:0000256" key="5">
    <source>
        <dbReference type="ARBA" id="ARBA00022840"/>
    </source>
</evidence>
<evidence type="ECO:0000256" key="3">
    <source>
        <dbReference type="ARBA" id="ARBA00022701"/>
    </source>
</evidence>
<evidence type="ECO:0000256" key="2">
    <source>
        <dbReference type="ARBA" id="ARBA00022490"/>
    </source>
</evidence>
<comment type="function">
    <text evidence="8">Severs microtubules in an ATP-dependent manner. Microtubule severing may promote rapid reorganization of cellular microtubule arrays.</text>
</comment>
<evidence type="ECO:0000256" key="4">
    <source>
        <dbReference type="ARBA" id="ARBA00022741"/>
    </source>
</evidence>
<keyword evidence="2 8" id="KW-0963">Cytoplasm</keyword>
<dbReference type="InterPro" id="IPR050304">
    <property type="entry name" value="MT-severing_AAA_ATPase"/>
</dbReference>
<proteinExistence type="inferred from homology"/>
<comment type="subcellular location">
    <subcellularLocation>
        <location evidence="1 8">Cytoplasm</location>
        <location evidence="1 8">Cytoskeleton</location>
    </subcellularLocation>
</comment>
<dbReference type="Pfam" id="PF00004">
    <property type="entry name" value="AAA"/>
    <property type="match status" value="1"/>
</dbReference>
<evidence type="ECO:0000313" key="13">
    <source>
        <dbReference type="Proteomes" id="UP000789595"/>
    </source>
</evidence>
<comment type="similarity">
    <text evidence="8">Belongs to the AAA ATPase family. Katanin p60 subunit A1 subfamily.</text>
</comment>
<sequence>MSRSQAIVDSARKWRQDAIEGRYDAAARELDQCQVLVAAAQDAEPRGSDKRRRWDAADAELQSGEAVLRAYRAALSALPRRCGGAKAPSPTKGDVWSPLPQAPPRRPTREAPAWAQSSQRKSVKKPAVPRQKRRPPSTPKDDETYGEHARRRGLPDIELIEGVERDVVDTGVTTTWDDIADLRDAKQLLQEAVVLPLWMPDVFQGLRRPWKGVLMFGPPGTGKTMLAKAVAHECQTTFFNVSAATLSSKWRGESEKMVRLLFEMARFRSPSTIFFDEIDSLAGQRGASSEHEASRRVKTELMVQMDGVTGFEGTVIVLAATNRPWELDEALRRRLEKRVYIPLPTLEGRAALFALNLKTVETSDVDLDDLASRTENYSGADVANVCRDAAMMSVRRVMVEMRSQGLSGPDMQRELAKRQKDMCVAVSHDDMVEAIRKVKGSVGLADLKRYREWEAEFGAA</sequence>
<dbReference type="Proteomes" id="UP000789595">
    <property type="component" value="Unassembled WGS sequence"/>
</dbReference>
<evidence type="ECO:0000256" key="7">
    <source>
        <dbReference type="ARBA" id="ARBA00023235"/>
    </source>
</evidence>
<keyword evidence="3 8" id="KW-0493">Microtubule</keyword>
<dbReference type="GO" id="GO:0005737">
    <property type="term" value="C:cytoplasm"/>
    <property type="evidence" value="ECO:0007669"/>
    <property type="project" value="UniProtKB-UniRule"/>
</dbReference>
<dbReference type="Pfam" id="PF09336">
    <property type="entry name" value="Vps4_C"/>
    <property type="match status" value="1"/>
</dbReference>
<dbReference type="EC" id="5.6.1.1" evidence="8"/>
<dbReference type="GO" id="GO:0005874">
    <property type="term" value="C:microtubule"/>
    <property type="evidence" value="ECO:0007669"/>
    <property type="project" value="UniProtKB-KW"/>
</dbReference>
<dbReference type="GO" id="GO:0008017">
    <property type="term" value="F:microtubule binding"/>
    <property type="evidence" value="ECO:0007669"/>
    <property type="project" value="UniProtKB-UniRule"/>
</dbReference>
<keyword evidence="4 8" id="KW-0547">Nucleotide-binding</keyword>
<dbReference type="GO" id="GO:0008568">
    <property type="term" value="F:microtubule severing ATPase activity"/>
    <property type="evidence" value="ECO:0007669"/>
    <property type="project" value="UniProtKB-EC"/>
</dbReference>
<dbReference type="GO" id="GO:0051013">
    <property type="term" value="P:microtubule severing"/>
    <property type="evidence" value="ECO:0007669"/>
    <property type="project" value="UniProtKB-UniRule"/>
</dbReference>
<evidence type="ECO:0000313" key="12">
    <source>
        <dbReference type="EMBL" id="CAH0364892.1"/>
    </source>
</evidence>
<evidence type="ECO:0000256" key="1">
    <source>
        <dbReference type="ARBA" id="ARBA00004245"/>
    </source>
</evidence>
<dbReference type="OrthoDB" id="5334845at2759"/>
<dbReference type="InterPro" id="IPR041569">
    <property type="entry name" value="AAA_lid_3"/>
</dbReference>
<organism evidence="11">
    <name type="scientific">Pelagomonas calceolata</name>
    <dbReference type="NCBI Taxonomy" id="35677"/>
    <lineage>
        <taxon>Eukaryota</taxon>
        <taxon>Sar</taxon>
        <taxon>Stramenopiles</taxon>
        <taxon>Ochrophyta</taxon>
        <taxon>Pelagophyceae</taxon>
        <taxon>Pelagomonadales</taxon>
        <taxon>Pelagomonadaceae</taxon>
        <taxon>Pelagomonas</taxon>
    </lineage>
</organism>
<dbReference type="FunFam" id="3.40.50.300:FF:000159">
    <property type="entry name" value="Katanin p60 ATPase-containing subunit A1"/>
    <property type="match status" value="1"/>
</dbReference>
<reference evidence="12" key="2">
    <citation type="submission" date="2021-11" db="EMBL/GenBank/DDBJ databases">
        <authorList>
            <consortium name="Genoscope - CEA"/>
            <person name="William W."/>
        </authorList>
    </citation>
    <scope>NUCLEOTIDE SEQUENCE</scope>
</reference>
<evidence type="ECO:0000256" key="9">
    <source>
        <dbReference type="SAM" id="MobiDB-lite"/>
    </source>
</evidence>
<dbReference type="InterPro" id="IPR003959">
    <property type="entry name" value="ATPase_AAA_core"/>
</dbReference>